<sequence length="50" mass="5561">LGDDLTLPVSVHLLYLAAQPAPPSFLYVNQYIKNFVKKEMQTGVPSMVPE</sequence>
<proteinExistence type="predicted"/>
<keyword evidence="1" id="KW-1185">Reference proteome</keyword>
<dbReference type="WBParaSite" id="HPBE_0000256801-mRNA-1">
    <property type="protein sequence ID" value="HPBE_0000256801-mRNA-1"/>
    <property type="gene ID" value="HPBE_0000256801"/>
</dbReference>
<protein>
    <submittedName>
        <fullName evidence="2">SCML2</fullName>
    </submittedName>
</protein>
<reference evidence="2" key="1">
    <citation type="submission" date="2019-09" db="UniProtKB">
        <authorList>
            <consortium name="WormBaseParasite"/>
        </authorList>
    </citation>
    <scope>IDENTIFICATION</scope>
</reference>
<accession>A0A183F8S6</accession>
<dbReference type="AlphaFoldDB" id="A0A183F8S6"/>
<evidence type="ECO:0000313" key="1">
    <source>
        <dbReference type="Proteomes" id="UP000050761"/>
    </source>
</evidence>
<evidence type="ECO:0000313" key="2">
    <source>
        <dbReference type="WBParaSite" id="HPBE_0000256801-mRNA-1"/>
    </source>
</evidence>
<dbReference type="Proteomes" id="UP000050761">
    <property type="component" value="Unassembled WGS sequence"/>
</dbReference>
<name>A0A183F8S6_HELPZ</name>
<organism evidence="1 2">
    <name type="scientific">Heligmosomoides polygyrus</name>
    <name type="common">Parasitic roundworm</name>
    <dbReference type="NCBI Taxonomy" id="6339"/>
    <lineage>
        <taxon>Eukaryota</taxon>
        <taxon>Metazoa</taxon>
        <taxon>Ecdysozoa</taxon>
        <taxon>Nematoda</taxon>
        <taxon>Chromadorea</taxon>
        <taxon>Rhabditida</taxon>
        <taxon>Rhabditina</taxon>
        <taxon>Rhabditomorpha</taxon>
        <taxon>Strongyloidea</taxon>
        <taxon>Heligmosomidae</taxon>
        <taxon>Heligmosomoides</taxon>
    </lineage>
</organism>